<reference evidence="5" key="1">
    <citation type="submission" date="2016-10" db="EMBL/GenBank/DDBJ databases">
        <authorList>
            <person name="Varghese N."/>
            <person name="Submissions S."/>
        </authorList>
    </citation>
    <scope>NUCLEOTIDE SEQUENCE [LARGE SCALE GENOMIC DNA]</scope>
    <source>
        <strain evidence="5">DSM 26348</strain>
    </source>
</reference>
<evidence type="ECO:0000259" key="3">
    <source>
        <dbReference type="Pfam" id="PF11924"/>
    </source>
</evidence>
<gene>
    <name evidence="4" type="ORF">SAMN05421753_12427</name>
</gene>
<name>A0A1I3SJH8_9PLAN</name>
<organism evidence="4 5">
    <name type="scientific">Planctomicrobium piriforme</name>
    <dbReference type="NCBI Taxonomy" id="1576369"/>
    <lineage>
        <taxon>Bacteria</taxon>
        <taxon>Pseudomonadati</taxon>
        <taxon>Planctomycetota</taxon>
        <taxon>Planctomycetia</taxon>
        <taxon>Planctomycetales</taxon>
        <taxon>Planctomycetaceae</taxon>
        <taxon>Planctomicrobium</taxon>
    </lineage>
</organism>
<feature type="chain" id="PRO_5011453174" evidence="2">
    <location>
        <begin position="26"/>
        <end position="471"/>
    </location>
</feature>
<accession>A0A1I3SJH8</accession>
<evidence type="ECO:0000256" key="1">
    <source>
        <dbReference type="SAM" id="MobiDB-lite"/>
    </source>
</evidence>
<feature type="region of interest" description="Disordered" evidence="1">
    <location>
        <begin position="52"/>
        <end position="73"/>
    </location>
</feature>
<dbReference type="RefSeq" id="WP_175517746.1">
    <property type="nucleotide sequence ID" value="NZ_FOQD01000024.1"/>
</dbReference>
<dbReference type="InterPro" id="IPR038177">
    <property type="entry name" value="IAT_beta_sf"/>
</dbReference>
<feature type="domain" description="Inverse autotransporter beta-domain" evidence="3">
    <location>
        <begin position="239"/>
        <end position="365"/>
    </location>
</feature>
<dbReference type="STRING" id="1576369.SAMN05421753_12427"/>
<keyword evidence="2" id="KW-0732">Signal</keyword>
<evidence type="ECO:0000313" key="5">
    <source>
        <dbReference type="Proteomes" id="UP000199518"/>
    </source>
</evidence>
<dbReference type="EMBL" id="FOQD01000024">
    <property type="protein sequence ID" value="SFJ57879.1"/>
    <property type="molecule type" value="Genomic_DNA"/>
</dbReference>
<dbReference type="InterPro" id="IPR024519">
    <property type="entry name" value="IAT_beta"/>
</dbReference>
<keyword evidence="5" id="KW-1185">Reference proteome</keyword>
<evidence type="ECO:0000256" key="2">
    <source>
        <dbReference type="SAM" id="SignalP"/>
    </source>
</evidence>
<protein>
    <submittedName>
        <fullName evidence="4">Invasin beta-domain of outer membrane</fullName>
    </submittedName>
</protein>
<proteinExistence type="predicted"/>
<dbReference type="AlphaFoldDB" id="A0A1I3SJH8"/>
<sequence length="471" mass="51936">MRPVPTAALLSTLLALSGVPLTACAEEPRSYPQLLPIMQADDAAFERPIQTAPPFTRPLGPPARKATGSAPSLIQTTGGVMTEAAPGLQGRFSEPIMAPPATFPESTAVRAAPAVYMPEIPSSPPVPYMPPPASRWQSVSGEVETFGAPTIPPNDGPVVAPPTIDSPTAMPERAPISDSLQTEEFVGDSMNYPSDPWIAGNCPGNGNQCDNLCPEPNINGRFSPFFGGGIKPGNHRVISGGGFFIPLWQDAESLLYTNLVGRGDDQGAADGFFGIGYRQFMDPNWIFGTYLFYDLRASDQHNFYSQANLGLELFSLNWDFRFNGYFPGSDDKSAYVQSGYSDGTLITRNFRERAYPGFDFEVGERFLYWGWNDRYEVRWFLGGYYFEHSADGYPSFGGPRGRLEMRIHDLGWMGPQSRLEFGVESSYDRIRNEQIFGYVRLRIPFGGGGKTRDLLGPMRRRMVDLPVRPVD</sequence>
<feature type="signal peptide" evidence="2">
    <location>
        <begin position="1"/>
        <end position="25"/>
    </location>
</feature>
<dbReference type="Proteomes" id="UP000199518">
    <property type="component" value="Unassembled WGS sequence"/>
</dbReference>
<dbReference type="Pfam" id="PF11924">
    <property type="entry name" value="IAT_beta"/>
    <property type="match status" value="1"/>
</dbReference>
<evidence type="ECO:0000313" key="4">
    <source>
        <dbReference type="EMBL" id="SFJ57879.1"/>
    </source>
</evidence>
<dbReference type="Gene3D" id="2.40.160.160">
    <property type="entry name" value="Inverse autotransporter, beta-domain"/>
    <property type="match status" value="1"/>
</dbReference>